<feature type="domain" description="CBS" evidence="3">
    <location>
        <begin position="7"/>
        <end position="62"/>
    </location>
</feature>
<dbReference type="EMBL" id="JBHUKU010000024">
    <property type="protein sequence ID" value="MFD2464075.1"/>
    <property type="molecule type" value="Genomic_DNA"/>
</dbReference>
<accession>A0ABW5GTX2</accession>
<proteinExistence type="predicted"/>
<dbReference type="PANTHER" id="PTHR43080:SF2">
    <property type="entry name" value="CBS DOMAIN-CONTAINING PROTEIN"/>
    <property type="match status" value="1"/>
</dbReference>
<dbReference type="InterPro" id="IPR051257">
    <property type="entry name" value="Diverse_CBS-Domain"/>
</dbReference>
<dbReference type="Pfam" id="PF00571">
    <property type="entry name" value="CBS"/>
    <property type="match status" value="2"/>
</dbReference>
<evidence type="ECO:0000256" key="2">
    <source>
        <dbReference type="PROSITE-ProRule" id="PRU00703"/>
    </source>
</evidence>
<sequence>MRARDVMTSPVLTVGTSATAKEAAEILSSHGFTALPVTEEDRLVGIVTEADLIRDRVPPDPRNCRGEDPPHIDPGATVGAVMSTPAVGMAPGADVADVSSALVESGFRAMPIVDGGRVVGIVTRGDIVRVLARDDEAIRVDVRHRLGIYGGADRWTVRVDDGVVRITDAYDDETDRHVAVLLAQAVPGVVAAEVASDHEGSTR</sequence>
<dbReference type="PANTHER" id="PTHR43080">
    <property type="entry name" value="CBS DOMAIN-CONTAINING PROTEIN CBSX3, MITOCHONDRIAL"/>
    <property type="match status" value="1"/>
</dbReference>
<organism evidence="4 5">
    <name type="scientific">Amycolatopsis samaneae</name>
    <dbReference type="NCBI Taxonomy" id="664691"/>
    <lineage>
        <taxon>Bacteria</taxon>
        <taxon>Bacillati</taxon>
        <taxon>Actinomycetota</taxon>
        <taxon>Actinomycetes</taxon>
        <taxon>Pseudonocardiales</taxon>
        <taxon>Pseudonocardiaceae</taxon>
        <taxon>Amycolatopsis</taxon>
    </lineage>
</organism>
<name>A0ABW5GTX2_9PSEU</name>
<evidence type="ECO:0000313" key="4">
    <source>
        <dbReference type="EMBL" id="MFD2464075.1"/>
    </source>
</evidence>
<dbReference type="Gene3D" id="3.10.580.10">
    <property type="entry name" value="CBS-domain"/>
    <property type="match status" value="1"/>
</dbReference>
<keyword evidence="1 2" id="KW-0129">CBS domain</keyword>
<dbReference type="PROSITE" id="PS51371">
    <property type="entry name" value="CBS"/>
    <property type="match status" value="2"/>
</dbReference>
<evidence type="ECO:0000256" key="1">
    <source>
        <dbReference type="ARBA" id="ARBA00023122"/>
    </source>
</evidence>
<gene>
    <name evidence="4" type="ORF">ACFSYJ_36035</name>
</gene>
<feature type="domain" description="CBS" evidence="3">
    <location>
        <begin position="82"/>
        <end position="138"/>
    </location>
</feature>
<dbReference type="RefSeq" id="WP_345407566.1">
    <property type="nucleotide sequence ID" value="NZ_BAABHG010000023.1"/>
</dbReference>
<dbReference type="Proteomes" id="UP001597419">
    <property type="component" value="Unassembled WGS sequence"/>
</dbReference>
<protein>
    <submittedName>
        <fullName evidence="4">HPP family protein</fullName>
    </submittedName>
</protein>
<dbReference type="SMART" id="SM00116">
    <property type="entry name" value="CBS"/>
    <property type="match status" value="2"/>
</dbReference>
<evidence type="ECO:0000313" key="5">
    <source>
        <dbReference type="Proteomes" id="UP001597419"/>
    </source>
</evidence>
<dbReference type="InterPro" id="IPR046342">
    <property type="entry name" value="CBS_dom_sf"/>
</dbReference>
<dbReference type="SUPFAM" id="SSF54631">
    <property type="entry name" value="CBS-domain pair"/>
    <property type="match status" value="1"/>
</dbReference>
<reference evidence="5" key="1">
    <citation type="journal article" date="2019" name="Int. J. Syst. Evol. Microbiol.">
        <title>The Global Catalogue of Microorganisms (GCM) 10K type strain sequencing project: providing services to taxonomists for standard genome sequencing and annotation.</title>
        <authorList>
            <consortium name="The Broad Institute Genomics Platform"/>
            <consortium name="The Broad Institute Genome Sequencing Center for Infectious Disease"/>
            <person name="Wu L."/>
            <person name="Ma J."/>
        </authorList>
    </citation>
    <scope>NUCLEOTIDE SEQUENCE [LARGE SCALE GENOMIC DNA]</scope>
    <source>
        <strain evidence="5">CGMCC 4.7643</strain>
    </source>
</reference>
<keyword evidence="5" id="KW-1185">Reference proteome</keyword>
<dbReference type="InterPro" id="IPR000644">
    <property type="entry name" value="CBS_dom"/>
</dbReference>
<evidence type="ECO:0000259" key="3">
    <source>
        <dbReference type="PROSITE" id="PS51371"/>
    </source>
</evidence>
<comment type="caution">
    <text evidence="4">The sequence shown here is derived from an EMBL/GenBank/DDBJ whole genome shotgun (WGS) entry which is preliminary data.</text>
</comment>